<name>A0AAN7PC55_MYCAM</name>
<feature type="non-terminal residue" evidence="1">
    <location>
        <position position="66"/>
    </location>
</feature>
<dbReference type="AlphaFoldDB" id="A0AAN7PC55"/>
<protein>
    <submittedName>
        <fullName evidence="1">Uncharacterized protein</fullName>
    </submittedName>
</protein>
<reference evidence="1 2" key="1">
    <citation type="journal article" date="2023" name="J. Hered.">
        <title>Chromosome-level genome of the wood stork (Mycteria americana) provides insight into avian chromosome evolution.</title>
        <authorList>
            <person name="Flamio R. Jr."/>
            <person name="Ramstad K.M."/>
        </authorList>
    </citation>
    <scope>NUCLEOTIDE SEQUENCE [LARGE SCALE GENOMIC DNA]</scope>
    <source>
        <strain evidence="1">JAX WOST 10</strain>
    </source>
</reference>
<accession>A0AAN7PC55</accession>
<organism evidence="1 2">
    <name type="scientific">Mycteria americana</name>
    <name type="common">Wood stork</name>
    <dbReference type="NCBI Taxonomy" id="33587"/>
    <lineage>
        <taxon>Eukaryota</taxon>
        <taxon>Metazoa</taxon>
        <taxon>Chordata</taxon>
        <taxon>Craniata</taxon>
        <taxon>Vertebrata</taxon>
        <taxon>Euteleostomi</taxon>
        <taxon>Archelosauria</taxon>
        <taxon>Archosauria</taxon>
        <taxon>Dinosauria</taxon>
        <taxon>Saurischia</taxon>
        <taxon>Theropoda</taxon>
        <taxon>Coelurosauria</taxon>
        <taxon>Aves</taxon>
        <taxon>Neognathae</taxon>
        <taxon>Neoaves</taxon>
        <taxon>Aequornithes</taxon>
        <taxon>Ciconiiformes</taxon>
        <taxon>Ciconiidae</taxon>
        <taxon>Mycteria</taxon>
    </lineage>
</organism>
<sequence>MALKMICSITFPSTEVRKINFLTVRVIEHWNRLPRELVGSPSLELFKTQLDTVLGNLFYLTLFSAG</sequence>
<keyword evidence="2" id="KW-1185">Reference proteome</keyword>
<evidence type="ECO:0000313" key="2">
    <source>
        <dbReference type="Proteomes" id="UP001333110"/>
    </source>
</evidence>
<dbReference type="Proteomes" id="UP001333110">
    <property type="component" value="Unassembled WGS sequence"/>
</dbReference>
<dbReference type="EMBL" id="JAUNZN010000003">
    <property type="protein sequence ID" value="KAK4823943.1"/>
    <property type="molecule type" value="Genomic_DNA"/>
</dbReference>
<proteinExistence type="predicted"/>
<gene>
    <name evidence="1" type="ORF">QYF61_008329</name>
</gene>
<evidence type="ECO:0000313" key="1">
    <source>
        <dbReference type="EMBL" id="KAK4823943.1"/>
    </source>
</evidence>
<comment type="caution">
    <text evidence="1">The sequence shown here is derived from an EMBL/GenBank/DDBJ whole genome shotgun (WGS) entry which is preliminary data.</text>
</comment>